<dbReference type="EMBL" id="JAPWIE010000009">
    <property type="protein sequence ID" value="MCZ4553479.1"/>
    <property type="molecule type" value="Genomic_DNA"/>
</dbReference>
<name>A0ABT4N338_GORRU</name>
<evidence type="ECO:0000313" key="2">
    <source>
        <dbReference type="EMBL" id="MCZ4553479.1"/>
    </source>
</evidence>
<evidence type="ECO:0000256" key="1">
    <source>
        <dbReference type="SAM" id="MobiDB-lite"/>
    </source>
</evidence>
<gene>
    <name evidence="2" type="ORF">O4213_26070</name>
</gene>
<accession>A0ABT4N338</accession>
<comment type="caution">
    <text evidence="2">The sequence shown here is derived from an EMBL/GenBank/DDBJ whole genome shotgun (WGS) entry which is preliminary data.</text>
</comment>
<evidence type="ECO:0000313" key="3">
    <source>
        <dbReference type="Proteomes" id="UP001067235"/>
    </source>
</evidence>
<sequence length="77" mass="8710">MKSPKRDKGEHPAPPAGNPWLTASEQRQEALDEGVYQTLAEQIDEWHYANGWLMPDDVLREIVERQKSHLAGRMAAG</sequence>
<keyword evidence="3" id="KW-1185">Reference proteome</keyword>
<dbReference type="Proteomes" id="UP001067235">
    <property type="component" value="Unassembled WGS sequence"/>
</dbReference>
<feature type="region of interest" description="Disordered" evidence="1">
    <location>
        <begin position="1"/>
        <end position="29"/>
    </location>
</feature>
<dbReference type="RefSeq" id="WP_301574123.1">
    <property type="nucleotide sequence ID" value="NZ_JAPWIE010000009.1"/>
</dbReference>
<reference evidence="2" key="1">
    <citation type="submission" date="2022-12" db="EMBL/GenBank/DDBJ databases">
        <authorList>
            <person name="Krivoruchko A.V."/>
            <person name="Elkin A."/>
        </authorList>
    </citation>
    <scope>NUCLEOTIDE SEQUENCE</scope>
    <source>
        <strain evidence="2">IEGM 1388</strain>
    </source>
</reference>
<proteinExistence type="predicted"/>
<feature type="compositionally biased region" description="Basic and acidic residues" evidence="1">
    <location>
        <begin position="1"/>
        <end position="11"/>
    </location>
</feature>
<evidence type="ECO:0008006" key="4">
    <source>
        <dbReference type="Google" id="ProtNLM"/>
    </source>
</evidence>
<protein>
    <recommendedName>
        <fullName evidence="4">Antitoxin VbhA domain-containing protein</fullName>
    </recommendedName>
</protein>
<organism evidence="2 3">
    <name type="scientific">Gordonia rubripertincta</name>
    <name type="common">Rhodococcus corallinus</name>
    <dbReference type="NCBI Taxonomy" id="36822"/>
    <lineage>
        <taxon>Bacteria</taxon>
        <taxon>Bacillati</taxon>
        <taxon>Actinomycetota</taxon>
        <taxon>Actinomycetes</taxon>
        <taxon>Mycobacteriales</taxon>
        <taxon>Gordoniaceae</taxon>
        <taxon>Gordonia</taxon>
    </lineage>
</organism>